<dbReference type="KEGG" id="chm:B842_12575"/>
<protein>
    <submittedName>
        <fullName evidence="3">Triacylglycerol lipase</fullName>
    </submittedName>
</protein>
<feature type="signal peptide" evidence="2">
    <location>
        <begin position="1"/>
        <end position="21"/>
    </location>
</feature>
<dbReference type="RefSeq" id="WP_052437951.1">
    <property type="nucleotide sequence ID" value="NZ_BCSU01000010.1"/>
</dbReference>
<feature type="compositionally biased region" description="Polar residues" evidence="1">
    <location>
        <begin position="45"/>
        <end position="57"/>
    </location>
</feature>
<feature type="region of interest" description="Disordered" evidence="1">
    <location>
        <begin position="22"/>
        <end position="57"/>
    </location>
</feature>
<feature type="region of interest" description="Disordered" evidence="1">
    <location>
        <begin position="334"/>
        <end position="353"/>
    </location>
</feature>
<keyword evidence="2" id="KW-0732">Signal</keyword>
<dbReference type="Proteomes" id="UP000031524">
    <property type="component" value="Chromosome"/>
</dbReference>
<reference evidence="3 4" key="1">
    <citation type="submission" date="2013-04" db="EMBL/GenBank/DDBJ databases">
        <title>Complete genome sequence of Corynebacterium humireducens DSM 45392(T), isolated from a wastewater-fed microbial fuel cell.</title>
        <authorList>
            <person name="Ruckert C."/>
            <person name="Albersmeier A."/>
            <person name="Kalinowski J."/>
        </authorList>
    </citation>
    <scope>NUCLEOTIDE SEQUENCE [LARGE SCALE GENOMIC DNA]</scope>
    <source>
        <strain evidence="4">MFC-5</strain>
    </source>
</reference>
<dbReference type="Gene3D" id="3.40.50.1820">
    <property type="entry name" value="alpha/beta hydrolase"/>
    <property type="match status" value="1"/>
</dbReference>
<dbReference type="AlphaFoldDB" id="A0A0B5D5T8"/>
<dbReference type="OrthoDB" id="8871309at2"/>
<dbReference type="InterPro" id="IPR002918">
    <property type="entry name" value="Lipase_EstA/Esterase_EstB"/>
</dbReference>
<sequence>MRRTAALLLAVALTVTPTAGASSLPRVPGLSAEHDVSSRERGSSIGHSTGTGVQLSSGPVVRMSRESALAQTFGSTVQLSSDLPVAGPFNDPTCVPTPDFPVPVVLIHGTAGGSGHMVTLAESLVAAGACTWALNYGADQFSMLSASVGRYGYADPFLSVHELDSFVDGVLRRTGASRVDLVGHSQGGTLTKGYVMGLDGAAKVRRVVTLGATLHGTDVNGWNWVGSVVQAVPGSSTFLAGEAAVQQLRHSEFVDWLNGFPDAAPGVTYTALYTASDTIATPNETSMIDPGASGADVVNVEVESTCLHPVSHGGLVTDPVPIGLVVWGLTRAEGDSSPVCGRPESDPGHAAGG</sequence>
<dbReference type="SUPFAM" id="SSF53474">
    <property type="entry name" value="alpha/beta-Hydrolases"/>
    <property type="match status" value="1"/>
</dbReference>
<dbReference type="Pfam" id="PF01674">
    <property type="entry name" value="Lipase_2"/>
    <property type="match status" value="1"/>
</dbReference>
<evidence type="ECO:0000256" key="2">
    <source>
        <dbReference type="SAM" id="SignalP"/>
    </source>
</evidence>
<evidence type="ECO:0000256" key="1">
    <source>
        <dbReference type="SAM" id="MobiDB-lite"/>
    </source>
</evidence>
<dbReference type="STRING" id="1223515.B842_12575"/>
<accession>A0A0B5D5T8</accession>
<organism evidence="3 4">
    <name type="scientific">Corynebacterium humireducens NBRC 106098 = DSM 45392</name>
    <dbReference type="NCBI Taxonomy" id="1223515"/>
    <lineage>
        <taxon>Bacteria</taxon>
        <taxon>Bacillati</taxon>
        <taxon>Actinomycetota</taxon>
        <taxon>Actinomycetes</taxon>
        <taxon>Mycobacteriales</taxon>
        <taxon>Corynebacteriaceae</taxon>
        <taxon>Corynebacterium</taxon>
    </lineage>
</organism>
<dbReference type="GO" id="GO:0016042">
    <property type="term" value="P:lipid catabolic process"/>
    <property type="evidence" value="ECO:0007669"/>
    <property type="project" value="InterPro"/>
</dbReference>
<proteinExistence type="predicted"/>
<feature type="compositionally biased region" description="Basic and acidic residues" evidence="1">
    <location>
        <begin position="32"/>
        <end position="42"/>
    </location>
</feature>
<dbReference type="GO" id="GO:0016787">
    <property type="term" value="F:hydrolase activity"/>
    <property type="evidence" value="ECO:0007669"/>
    <property type="project" value="InterPro"/>
</dbReference>
<dbReference type="EMBL" id="CP005286">
    <property type="protein sequence ID" value="AJE34360.1"/>
    <property type="molecule type" value="Genomic_DNA"/>
</dbReference>
<gene>
    <name evidence="3" type="ORF">B842_12575</name>
</gene>
<evidence type="ECO:0000313" key="3">
    <source>
        <dbReference type="EMBL" id="AJE34360.1"/>
    </source>
</evidence>
<feature type="chain" id="PRO_5002099844" evidence="2">
    <location>
        <begin position="22"/>
        <end position="353"/>
    </location>
</feature>
<dbReference type="HOGENOM" id="CLU_029537_4_1_11"/>
<dbReference type="InterPro" id="IPR029058">
    <property type="entry name" value="AB_hydrolase_fold"/>
</dbReference>
<name>A0A0B5D5T8_9CORY</name>
<evidence type="ECO:0000313" key="4">
    <source>
        <dbReference type="Proteomes" id="UP000031524"/>
    </source>
</evidence>
<keyword evidence="4" id="KW-1185">Reference proteome</keyword>